<dbReference type="RefSeq" id="WP_068135910.1">
    <property type="nucleotide sequence ID" value="NZ_CP042914.1"/>
</dbReference>
<proteinExistence type="predicted"/>
<name>A0A5B9QXW0_9BACT</name>
<organism evidence="1 2">
    <name type="scientific">Roseimaritima ulvae</name>
    <dbReference type="NCBI Taxonomy" id="980254"/>
    <lineage>
        <taxon>Bacteria</taxon>
        <taxon>Pseudomonadati</taxon>
        <taxon>Planctomycetota</taxon>
        <taxon>Planctomycetia</taxon>
        <taxon>Pirellulales</taxon>
        <taxon>Pirellulaceae</taxon>
        <taxon>Roseimaritima</taxon>
    </lineage>
</organism>
<dbReference type="OrthoDB" id="195541at2"/>
<sequence>MVCTEVVYRSYEGLGSIRFQLTRRAGRQTLAAEDLLNLAISQRYFDQVAVFCPLHSDQILLGNEMTDVLRKTIAVS</sequence>
<reference evidence="1 2" key="1">
    <citation type="submission" date="2019-08" db="EMBL/GenBank/DDBJ databases">
        <title>Deep-cultivation of Planctomycetes and their phenomic and genomic characterization uncovers novel biology.</title>
        <authorList>
            <person name="Wiegand S."/>
            <person name="Jogler M."/>
            <person name="Boedeker C."/>
            <person name="Pinto D."/>
            <person name="Vollmers J."/>
            <person name="Rivas-Marin E."/>
            <person name="Kohn T."/>
            <person name="Peeters S.H."/>
            <person name="Heuer A."/>
            <person name="Rast P."/>
            <person name="Oberbeckmann S."/>
            <person name="Bunk B."/>
            <person name="Jeske O."/>
            <person name="Meyerdierks A."/>
            <person name="Storesund J.E."/>
            <person name="Kallscheuer N."/>
            <person name="Luecker S."/>
            <person name="Lage O.M."/>
            <person name="Pohl T."/>
            <person name="Merkel B.J."/>
            <person name="Hornburger P."/>
            <person name="Mueller R.-W."/>
            <person name="Bruemmer F."/>
            <person name="Labrenz M."/>
            <person name="Spormann A.M."/>
            <person name="Op den Camp H."/>
            <person name="Overmann J."/>
            <person name="Amann R."/>
            <person name="Jetten M.S.M."/>
            <person name="Mascher T."/>
            <person name="Medema M.H."/>
            <person name="Devos D.P."/>
            <person name="Kaster A.-K."/>
            <person name="Ovreas L."/>
            <person name="Rohde M."/>
            <person name="Galperin M.Y."/>
            <person name="Jogler C."/>
        </authorList>
    </citation>
    <scope>NUCLEOTIDE SEQUENCE [LARGE SCALE GENOMIC DNA]</scope>
    <source>
        <strain evidence="1 2">UC8</strain>
    </source>
</reference>
<dbReference type="KEGG" id="rul:UC8_59050"/>
<dbReference type="EMBL" id="CP042914">
    <property type="protein sequence ID" value="QEG43848.1"/>
    <property type="molecule type" value="Genomic_DNA"/>
</dbReference>
<keyword evidence="2" id="KW-1185">Reference proteome</keyword>
<evidence type="ECO:0000313" key="2">
    <source>
        <dbReference type="Proteomes" id="UP000325286"/>
    </source>
</evidence>
<gene>
    <name evidence="1" type="ORF">UC8_59050</name>
</gene>
<protein>
    <submittedName>
        <fullName evidence="1">Uncharacterized protein</fullName>
    </submittedName>
</protein>
<evidence type="ECO:0000313" key="1">
    <source>
        <dbReference type="EMBL" id="QEG43848.1"/>
    </source>
</evidence>
<dbReference type="Proteomes" id="UP000325286">
    <property type="component" value="Chromosome"/>
</dbReference>
<dbReference type="AlphaFoldDB" id="A0A5B9QXW0"/>
<accession>A0A5B9QXW0</accession>